<accession>A0A3S3KWR1</accession>
<dbReference type="InterPro" id="IPR011050">
    <property type="entry name" value="Pectin_lyase_fold/virulence"/>
</dbReference>
<dbReference type="SUPFAM" id="SSF51126">
    <property type="entry name" value="Pectin lyase-like"/>
    <property type="match status" value="1"/>
</dbReference>
<feature type="chain" id="PRO_5039487870" description="Right handed beta helix region" evidence="1">
    <location>
        <begin position="20"/>
        <end position="334"/>
    </location>
</feature>
<comment type="caution">
    <text evidence="2">The sequence shown here is derived from an EMBL/GenBank/DDBJ whole genome shotgun (WGS) entry which is preliminary data.</text>
</comment>
<keyword evidence="1" id="KW-0732">Signal</keyword>
<dbReference type="AlphaFoldDB" id="A0A3S3KWR1"/>
<reference evidence="2 3" key="1">
    <citation type="journal article" date="2018" name="Front. Microbiol.">
        <title>Novel Insights Into Bacterial Dimethylsulfoniopropionate Catabolism in the East China Sea.</title>
        <authorList>
            <person name="Liu J."/>
            <person name="Liu J."/>
            <person name="Zhang S.H."/>
            <person name="Liang J."/>
            <person name="Lin H."/>
            <person name="Song D."/>
            <person name="Yang G.P."/>
            <person name="Todd J.D."/>
            <person name="Zhang X.H."/>
        </authorList>
    </citation>
    <scope>NUCLEOTIDE SEQUENCE [LARGE SCALE GENOMIC DNA]</scope>
    <source>
        <strain evidence="2 3">ZYFD042</strain>
    </source>
</reference>
<dbReference type="InterPro" id="IPR006626">
    <property type="entry name" value="PbH1"/>
</dbReference>
<dbReference type="InterPro" id="IPR012334">
    <property type="entry name" value="Pectin_lyas_fold"/>
</dbReference>
<proteinExistence type="predicted"/>
<dbReference type="RefSeq" id="WP_128218225.1">
    <property type="nucleotide sequence ID" value="NZ_RBZY01000038.1"/>
</dbReference>
<evidence type="ECO:0000313" key="3">
    <source>
        <dbReference type="Proteomes" id="UP000285970"/>
    </source>
</evidence>
<dbReference type="PROSITE" id="PS51257">
    <property type="entry name" value="PROKAR_LIPOPROTEIN"/>
    <property type="match status" value="1"/>
</dbReference>
<evidence type="ECO:0000313" key="2">
    <source>
        <dbReference type="EMBL" id="RWR17659.1"/>
    </source>
</evidence>
<protein>
    <recommendedName>
        <fullName evidence="4">Right handed beta helix region</fullName>
    </recommendedName>
</protein>
<feature type="signal peptide" evidence="1">
    <location>
        <begin position="1"/>
        <end position="19"/>
    </location>
</feature>
<name>A0A3S3KWR1_9MICO</name>
<dbReference type="Gene3D" id="2.160.20.10">
    <property type="entry name" value="Single-stranded right-handed beta-helix, Pectin lyase-like"/>
    <property type="match status" value="1"/>
</dbReference>
<dbReference type="Proteomes" id="UP000285970">
    <property type="component" value="Unassembled WGS sequence"/>
</dbReference>
<gene>
    <name evidence="2" type="ORF">D8Y23_11300</name>
</gene>
<dbReference type="OrthoDB" id="264773at2"/>
<dbReference type="EMBL" id="RBZY01000038">
    <property type="protein sequence ID" value="RWR17659.1"/>
    <property type="molecule type" value="Genomic_DNA"/>
</dbReference>
<sequence>MNRTLAAAIAGVVCAVALAGCVSEPSPAAPEPSSVLPAAPCAPGAVGVGEGADALQAALDRAVPGDVLQLAPAVYRGRFHATAVATDEAPIVLCGSGGTVLDGGGMQDGYVLHLEGAAYWDVRDLAVRGGQKGVVLDATIHSTLSAITISDVGQEGLHLRAGSSDNTVRSVTVERTGRVDPEFGEGVYVGSAESNWCRYAACEPDRSDRNSFVDLVVQDTTAEALDAKEGTTGGVVRDSALSTGPASVVDSAVDLKGTDWRLEGNTITGPVDAVSIHVILPPWGAGNIVAGNVLRPGAGGVGIAVVGAARTAGNTVACDNAVESGVSLADDVCA</sequence>
<evidence type="ECO:0008006" key="4">
    <source>
        <dbReference type="Google" id="ProtNLM"/>
    </source>
</evidence>
<evidence type="ECO:0000256" key="1">
    <source>
        <dbReference type="SAM" id="SignalP"/>
    </source>
</evidence>
<organism evidence="2 3">
    <name type="scientific">Microbacterium enclense</name>
    <dbReference type="NCBI Taxonomy" id="993073"/>
    <lineage>
        <taxon>Bacteria</taxon>
        <taxon>Bacillati</taxon>
        <taxon>Actinomycetota</taxon>
        <taxon>Actinomycetes</taxon>
        <taxon>Micrococcales</taxon>
        <taxon>Microbacteriaceae</taxon>
        <taxon>Microbacterium</taxon>
    </lineage>
</organism>
<dbReference type="SMART" id="SM00710">
    <property type="entry name" value="PbH1"/>
    <property type="match status" value="4"/>
</dbReference>